<dbReference type="Pfam" id="PF25068">
    <property type="entry name" value="ARM_TT21_4th"/>
    <property type="match status" value="1"/>
</dbReference>
<name>A0A8C8AWT4_9STRI</name>
<keyword evidence="2" id="KW-0802">TPR repeat</keyword>
<keyword evidence="5" id="KW-1185">Reference proteome</keyword>
<dbReference type="Ensembl" id="ENSOSUT00000012955.1">
    <property type="protein sequence ID" value="ENSOSUP00000012524.1"/>
    <property type="gene ID" value="ENSOSUG00000009048.1"/>
</dbReference>
<accession>A0A8C8AWT4</accession>
<dbReference type="InterPro" id="IPR019734">
    <property type="entry name" value="TPR_rpt"/>
</dbReference>
<dbReference type="PANTHER" id="PTHR44874">
    <property type="entry name" value="TETRATRICOPEPTIDE REPEAT PROTEIN 34"/>
    <property type="match status" value="1"/>
</dbReference>
<reference evidence="4" key="2">
    <citation type="submission" date="2025-09" db="UniProtKB">
        <authorList>
            <consortium name="Ensembl"/>
        </authorList>
    </citation>
    <scope>IDENTIFICATION</scope>
</reference>
<proteinExistence type="predicted"/>
<dbReference type="SUPFAM" id="SSF48452">
    <property type="entry name" value="TPR-like"/>
    <property type="match status" value="2"/>
</dbReference>
<evidence type="ECO:0000313" key="4">
    <source>
        <dbReference type="Ensembl" id="ENSOSUP00000012524.1"/>
    </source>
</evidence>
<evidence type="ECO:0000256" key="2">
    <source>
        <dbReference type="ARBA" id="ARBA00022803"/>
    </source>
</evidence>
<dbReference type="Pfam" id="PF13432">
    <property type="entry name" value="TPR_16"/>
    <property type="match status" value="1"/>
</dbReference>
<sequence>MSPQELAALLCKEGDHHLAQQELPIATAFYMAAFCCSAPTAVQKVNSFDRELREKVVATLEMWCRGKSQIPKIQSKNLAVVSLSVGIAAIFLSTLSPDNVVSSLYKLETLLRRGCSEEVVSKCNTLLKANPEYSVELLLLRALAWVLSETEVRKGVADYIQAFVMHRAEAVAYVCARQREHLPQVIQAFSNYLSTYQKESPDCSSLDQWLGNCYEFLSAVAPDDIWVCRVQAAYLFKKSKFEECVAVCSRALEGFSADNNVRDEKALGLLLERAAAYFFLGGRMQEMMQDLAEAFAATPVQAMKHFEELFSPHDTERIEEQARTVLEVKFAAYREAVRTRTELRGNQGTELLPSVIQTVQFLLQISPGSKRELSVRLADCHLLHGHIRTARDICDHLLAAEQKTYCNTLLALRGFCSLHAHNHQQALQDFQKVIEHDSPHPNSCIKALCGRGLIRISGGSHYLTALDYITACQLKLEETIFTIKSYVPWNQRGLLLKVLQEEGQNMLQKKRYPGGSSAHGIWWAPTKGPSKTEDAPGVYQLASLLVELDASDEASRILCADALYQMGCVEEAHKLLLLALSRNPQRSPILARLALLQLKKGFMYDGNQLLKKVIRIGDTSCLLPIMDIFKDEDRKLMQTHCHFRALTILKNKQEDADIKEAIAYLSFAIIASGGYAEECLLIRAQCYGRLGQKKTAIFDFNAILKEDPRNVQALSGRGLIHLALKQEKEAVQDLISALKVEAGVVIPAILALKREAQGLVTQWLLQHGRTALTELLATKDLSKEETLRDLLMIAKALIKICKDAQYHIFYTDVLIANGKYEEALDHLQEAFGHSLADDFANARLAVLQLKRRNVAAAAHSFSILAKRDERELAFLLNFVDTKQQQHLSQVAAQEGNALIKEYRYEKALGYYTLAVLTSKESPRYLRHRAACLMHLKKYDKALRDMEKVIQKHGCNSLKTRVEDHCSRGRLLLSVAEEEAAVKEYIEALQLDESMALCSIMNSPGSEILTKTFHKIAQYNFEMQQYEEAWKITDYGLKIDKNTELKKLKTRLKRESSSCSIH</sequence>
<evidence type="ECO:0000313" key="5">
    <source>
        <dbReference type="Proteomes" id="UP000694552"/>
    </source>
</evidence>
<organism evidence="4 5">
    <name type="scientific">Otus sunia</name>
    <name type="common">Oriental scops-owl</name>
    <dbReference type="NCBI Taxonomy" id="257818"/>
    <lineage>
        <taxon>Eukaryota</taxon>
        <taxon>Metazoa</taxon>
        <taxon>Chordata</taxon>
        <taxon>Craniata</taxon>
        <taxon>Vertebrata</taxon>
        <taxon>Euteleostomi</taxon>
        <taxon>Archelosauria</taxon>
        <taxon>Archosauria</taxon>
        <taxon>Dinosauria</taxon>
        <taxon>Saurischia</taxon>
        <taxon>Theropoda</taxon>
        <taxon>Coelurosauria</taxon>
        <taxon>Aves</taxon>
        <taxon>Neognathae</taxon>
        <taxon>Neoaves</taxon>
        <taxon>Telluraves</taxon>
        <taxon>Strigiformes</taxon>
        <taxon>Strigidae</taxon>
        <taxon>Otus</taxon>
    </lineage>
</organism>
<protein>
    <submittedName>
        <fullName evidence="4">Tetratricopeptide repeat domain 34</fullName>
    </submittedName>
</protein>
<dbReference type="InterPro" id="IPR042161">
    <property type="entry name" value="TTC34"/>
</dbReference>
<dbReference type="InterPro" id="IPR011990">
    <property type="entry name" value="TPR-like_helical_dom_sf"/>
</dbReference>
<dbReference type="Gene3D" id="1.25.40.10">
    <property type="entry name" value="Tetratricopeptide repeat domain"/>
    <property type="match status" value="4"/>
</dbReference>
<dbReference type="SMART" id="SM00028">
    <property type="entry name" value="TPR"/>
    <property type="match status" value="9"/>
</dbReference>
<reference evidence="4" key="1">
    <citation type="submission" date="2025-08" db="UniProtKB">
        <authorList>
            <consortium name="Ensembl"/>
        </authorList>
    </citation>
    <scope>IDENTIFICATION</scope>
</reference>
<evidence type="ECO:0000259" key="3">
    <source>
        <dbReference type="Pfam" id="PF25068"/>
    </source>
</evidence>
<dbReference type="AlphaFoldDB" id="A0A8C8AWT4"/>
<keyword evidence="1" id="KW-0677">Repeat</keyword>
<dbReference type="Proteomes" id="UP000694552">
    <property type="component" value="Unplaced"/>
</dbReference>
<dbReference type="PANTHER" id="PTHR44874:SF1">
    <property type="entry name" value="TETRATRICOPEPTIDE REPEAT PROTEIN 34"/>
    <property type="match status" value="1"/>
</dbReference>
<evidence type="ECO:0000256" key="1">
    <source>
        <dbReference type="ARBA" id="ARBA00022737"/>
    </source>
</evidence>
<feature type="domain" description="Tetratricopeptide repeat protein 21A/21B fourth ARM" evidence="3">
    <location>
        <begin position="891"/>
        <end position="989"/>
    </location>
</feature>
<dbReference type="InterPro" id="IPR056836">
    <property type="entry name" value="ARM_TT21_4th"/>
</dbReference>